<dbReference type="PANTHER" id="PTHR12398">
    <property type="entry name" value="PROTEIN PHOSPHATASE INHIBITOR"/>
    <property type="match status" value="1"/>
</dbReference>
<dbReference type="OrthoDB" id="551302at2759"/>
<feature type="region of interest" description="Disordered" evidence="1">
    <location>
        <begin position="75"/>
        <end position="231"/>
    </location>
</feature>
<protein>
    <recommendedName>
        <fullName evidence="4">Protein phosphatase inhibitor 2</fullName>
    </recommendedName>
</protein>
<dbReference type="AlphaFoldDB" id="A0A9W8GDQ1"/>
<organism evidence="2 3">
    <name type="scientific">Coemansia spiralis</name>
    <dbReference type="NCBI Taxonomy" id="417178"/>
    <lineage>
        <taxon>Eukaryota</taxon>
        <taxon>Fungi</taxon>
        <taxon>Fungi incertae sedis</taxon>
        <taxon>Zoopagomycota</taxon>
        <taxon>Kickxellomycotina</taxon>
        <taxon>Kickxellomycetes</taxon>
        <taxon>Kickxellales</taxon>
        <taxon>Kickxellaceae</taxon>
        <taxon>Coemansia</taxon>
    </lineage>
</organism>
<feature type="compositionally biased region" description="Acidic residues" evidence="1">
    <location>
        <begin position="104"/>
        <end position="113"/>
    </location>
</feature>
<reference evidence="2" key="1">
    <citation type="submission" date="2022-07" db="EMBL/GenBank/DDBJ databases">
        <title>Phylogenomic reconstructions and comparative analyses of Kickxellomycotina fungi.</title>
        <authorList>
            <person name="Reynolds N.K."/>
            <person name="Stajich J.E."/>
            <person name="Barry K."/>
            <person name="Grigoriev I.V."/>
            <person name="Crous P."/>
            <person name="Smith M.E."/>
        </authorList>
    </citation>
    <scope>NUCLEOTIDE SEQUENCE</scope>
    <source>
        <strain evidence="2">NRRL 3115</strain>
    </source>
</reference>
<evidence type="ECO:0000256" key="1">
    <source>
        <dbReference type="SAM" id="MobiDB-lite"/>
    </source>
</evidence>
<proteinExistence type="predicted"/>
<dbReference type="PANTHER" id="PTHR12398:SF20">
    <property type="entry name" value="PROTEIN PHOSPHATASE 1 REGULATORY INHIBITOR SUBUNIT 2"/>
    <property type="match status" value="1"/>
</dbReference>
<feature type="compositionally biased region" description="Basic and acidic residues" evidence="1">
    <location>
        <begin position="114"/>
        <end position="124"/>
    </location>
</feature>
<comment type="caution">
    <text evidence="2">The sequence shown here is derived from an EMBL/GenBank/DDBJ whole genome shotgun (WGS) entry which is preliminary data.</text>
</comment>
<dbReference type="EMBL" id="JANBTW010000007">
    <property type="protein sequence ID" value="KAJ2680078.1"/>
    <property type="molecule type" value="Genomic_DNA"/>
</dbReference>
<gene>
    <name evidence="2" type="ORF">GGI25_000967</name>
</gene>
<evidence type="ECO:0008006" key="4">
    <source>
        <dbReference type="Google" id="ProtNLM"/>
    </source>
</evidence>
<accession>A0A9W8GDQ1</accession>
<name>A0A9W8GDQ1_9FUNG</name>
<feature type="compositionally biased region" description="Acidic residues" evidence="1">
    <location>
        <begin position="144"/>
        <end position="168"/>
    </location>
</feature>
<feature type="compositionally biased region" description="Low complexity" evidence="1">
    <location>
        <begin position="207"/>
        <end position="231"/>
    </location>
</feature>
<evidence type="ECO:0000313" key="3">
    <source>
        <dbReference type="Proteomes" id="UP001151518"/>
    </source>
</evidence>
<evidence type="ECO:0000313" key="2">
    <source>
        <dbReference type="EMBL" id="KAJ2680078.1"/>
    </source>
</evidence>
<dbReference type="GO" id="GO:0009966">
    <property type="term" value="P:regulation of signal transduction"/>
    <property type="evidence" value="ECO:0007669"/>
    <property type="project" value="InterPro"/>
</dbReference>
<dbReference type="InterPro" id="IPR007062">
    <property type="entry name" value="PPI-2"/>
</dbReference>
<dbReference type="GO" id="GO:0004864">
    <property type="term" value="F:protein phosphatase inhibitor activity"/>
    <property type="evidence" value="ECO:0007669"/>
    <property type="project" value="InterPro"/>
</dbReference>
<sequence length="231" mass="26041">MNDGNQVYDNFKPKGILKKRRDSSDKDIHLRWDEDNLRITEAQKDAKMKVDEPKTPYIRYNPDLDADLQEMEELKLASDMSSVPSSTASSPKRAHIVAPSDWLSDSEDEEGETEADKAKHEQFRKMRQQHYHLEGKYVHRDTDNIVDSDEDEANDDAMSSDDDGDDDSPQNTQDRRKVVPEINGHGPHSQGIHISKGFKEMYGAEDSSSNSIINSTNANANTASSSRTNGE</sequence>
<feature type="compositionally biased region" description="Basic and acidic residues" evidence="1">
    <location>
        <begin position="131"/>
        <end position="143"/>
    </location>
</feature>
<dbReference type="Pfam" id="PF04979">
    <property type="entry name" value="IPP-2"/>
    <property type="match status" value="1"/>
</dbReference>
<dbReference type="Proteomes" id="UP001151518">
    <property type="component" value="Unassembled WGS sequence"/>
</dbReference>
<feature type="compositionally biased region" description="Low complexity" evidence="1">
    <location>
        <begin position="78"/>
        <end position="90"/>
    </location>
</feature>